<keyword evidence="2" id="KW-1185">Reference proteome</keyword>
<dbReference type="eggNOG" id="ENOG50339C0">
    <property type="taxonomic scope" value="Bacteria"/>
</dbReference>
<sequence length="323" mass="36572">MDEQIGELQQQLATLNAELKKGTVFQSLGPQLGQLMDGIHRRRRTPVTLPDDQDGIEELLNTLRGRLEKNQPLALSLKDLDRLLHHLASPNPAIRYNGINFTVYDALQQNALGVNDMVTLVNFLSRDEALFSHILEPTNAAIFGRAGSASLLAVALHFVAENDAQGMLDYSHLVNQVATYICLETDTRGFINQQGWAHAYAAIIDLLTVLAETDILPRADKLFLLMTLIERLKRLTTPLIYGENDRMATYFVTLTNRHPLYETTLINALKQWRLAVARRRRPDNLAGWNQFFNRKRLSDALRLRNDASPKLKKYLNSTIDFLG</sequence>
<evidence type="ECO:0008006" key="3">
    <source>
        <dbReference type="Google" id="ProtNLM"/>
    </source>
</evidence>
<dbReference type="InterPro" id="IPR021247">
    <property type="entry name" value="DUF2785"/>
</dbReference>
<dbReference type="PATRIC" id="fig|1267003.4.peg.104"/>
<dbReference type="RefSeq" id="WP_020088393.1">
    <property type="nucleotide sequence ID" value="NZ_AZCZ01000001.1"/>
</dbReference>
<proteinExistence type="predicted"/>
<gene>
    <name evidence="1" type="ORF">FD07_GL000105</name>
</gene>
<dbReference type="Proteomes" id="UP000051176">
    <property type="component" value="Unassembled WGS sequence"/>
</dbReference>
<name>A0A0R1H875_9LACO</name>
<reference evidence="1 2" key="1">
    <citation type="journal article" date="2015" name="Genome Announc.">
        <title>Expanding the biotechnology potential of lactobacilli through comparative genomics of 213 strains and associated genera.</title>
        <authorList>
            <person name="Sun Z."/>
            <person name="Harris H.M."/>
            <person name="McCann A."/>
            <person name="Guo C."/>
            <person name="Argimon S."/>
            <person name="Zhang W."/>
            <person name="Yang X."/>
            <person name="Jeffery I.B."/>
            <person name="Cooney J.C."/>
            <person name="Kagawa T.F."/>
            <person name="Liu W."/>
            <person name="Song Y."/>
            <person name="Salvetti E."/>
            <person name="Wrobel A."/>
            <person name="Rasinkangas P."/>
            <person name="Parkhill J."/>
            <person name="Rea M.C."/>
            <person name="O'Sullivan O."/>
            <person name="Ritari J."/>
            <person name="Douillard F.P."/>
            <person name="Paul Ross R."/>
            <person name="Yang R."/>
            <person name="Briner A.E."/>
            <person name="Felis G.E."/>
            <person name="de Vos W.M."/>
            <person name="Barrangou R."/>
            <person name="Klaenhammer T.R."/>
            <person name="Caufield P.W."/>
            <person name="Cui Y."/>
            <person name="Zhang H."/>
            <person name="O'Toole P.W."/>
        </authorList>
    </citation>
    <scope>NUCLEOTIDE SEQUENCE [LARGE SCALE GENOMIC DNA]</scope>
    <source>
        <strain evidence="1 2">ATCC 53295</strain>
    </source>
</reference>
<dbReference type="STRING" id="357278.IV61_GL001305"/>
<dbReference type="Pfam" id="PF10978">
    <property type="entry name" value="DUF2785"/>
    <property type="match status" value="1"/>
</dbReference>
<evidence type="ECO:0000313" key="2">
    <source>
        <dbReference type="Proteomes" id="UP000051176"/>
    </source>
</evidence>
<evidence type="ECO:0000313" key="1">
    <source>
        <dbReference type="EMBL" id="KRK39754.1"/>
    </source>
</evidence>
<dbReference type="AlphaFoldDB" id="A0A0R1H875"/>
<comment type="caution">
    <text evidence="1">The sequence shown here is derived from an EMBL/GenBank/DDBJ whole genome shotgun (WGS) entry which is preliminary data.</text>
</comment>
<dbReference type="OrthoDB" id="7619731at2"/>
<dbReference type="EMBL" id="AZCZ01000001">
    <property type="protein sequence ID" value="KRK39754.1"/>
    <property type="molecule type" value="Genomic_DNA"/>
</dbReference>
<protein>
    <recommendedName>
        <fullName evidence="3">DUF2785 domain-containing protein</fullName>
    </recommendedName>
</protein>
<accession>A0A0R1H875</accession>
<organism evidence="1 2">
    <name type="scientific">Levilactobacillus parabrevis ATCC 53295</name>
    <dbReference type="NCBI Taxonomy" id="1267003"/>
    <lineage>
        <taxon>Bacteria</taxon>
        <taxon>Bacillati</taxon>
        <taxon>Bacillota</taxon>
        <taxon>Bacilli</taxon>
        <taxon>Lactobacillales</taxon>
        <taxon>Lactobacillaceae</taxon>
        <taxon>Levilactobacillus</taxon>
    </lineage>
</organism>